<organism evidence="2 3">
    <name type="scientific">Hymenobacter defluvii</name>
    <dbReference type="NCBI Taxonomy" id="2054411"/>
    <lineage>
        <taxon>Bacteria</taxon>
        <taxon>Pseudomonadati</taxon>
        <taxon>Bacteroidota</taxon>
        <taxon>Cytophagia</taxon>
        <taxon>Cytophagales</taxon>
        <taxon>Hymenobacteraceae</taxon>
        <taxon>Hymenobacter</taxon>
    </lineage>
</organism>
<evidence type="ECO:0000256" key="1">
    <source>
        <dbReference type="SAM" id="SignalP"/>
    </source>
</evidence>
<evidence type="ECO:0000313" key="3">
    <source>
        <dbReference type="Proteomes" id="UP000670527"/>
    </source>
</evidence>
<keyword evidence="1" id="KW-0732">Signal</keyword>
<feature type="chain" id="PRO_5046306971" description="Lipocalin-like domain-containing protein" evidence="1">
    <location>
        <begin position="21"/>
        <end position="163"/>
    </location>
</feature>
<feature type="signal peptide" evidence="1">
    <location>
        <begin position="1"/>
        <end position="20"/>
    </location>
</feature>
<gene>
    <name evidence="2" type="ORF">J4D97_22625</name>
</gene>
<keyword evidence="3" id="KW-1185">Reference proteome</keyword>
<comment type="caution">
    <text evidence="2">The sequence shown here is derived from an EMBL/GenBank/DDBJ whole genome shotgun (WGS) entry which is preliminary data.</text>
</comment>
<dbReference type="Proteomes" id="UP000670527">
    <property type="component" value="Unassembled WGS sequence"/>
</dbReference>
<accession>A0ABS3TIG9</accession>
<evidence type="ECO:0000313" key="2">
    <source>
        <dbReference type="EMBL" id="MBO3273459.1"/>
    </source>
</evidence>
<dbReference type="RefSeq" id="WP_208309573.1">
    <property type="nucleotide sequence ID" value="NZ_JAGETX010000047.1"/>
</dbReference>
<protein>
    <recommendedName>
        <fullName evidence="4">Lipocalin-like domain-containing protein</fullName>
    </recommendedName>
</protein>
<reference evidence="2 3" key="1">
    <citation type="submission" date="2021-03" db="EMBL/GenBank/DDBJ databases">
        <authorList>
            <person name="Kim M.K."/>
        </authorList>
    </citation>
    <scope>NUCLEOTIDE SEQUENCE [LARGE SCALE GENOMIC DNA]</scope>
    <source>
        <strain evidence="2 3">BT507</strain>
    </source>
</reference>
<dbReference type="PROSITE" id="PS51257">
    <property type="entry name" value="PROKAR_LIPOPROTEIN"/>
    <property type="match status" value="1"/>
</dbReference>
<dbReference type="EMBL" id="JAGETX010000047">
    <property type="protein sequence ID" value="MBO3273459.1"/>
    <property type="molecule type" value="Genomic_DNA"/>
</dbReference>
<name>A0ABS3TIG9_9BACT</name>
<evidence type="ECO:0008006" key="4">
    <source>
        <dbReference type="Google" id="ProtNLM"/>
    </source>
</evidence>
<sequence length="163" mass="18331">MLRILSLLLLSLVLLITACSKDDPELEPTLEGTWKLQSSYIKYYRADGSLEFEGKQQLPAVTEEIVFTDKTLTIPTTFLGYAWLRLPGQLNPIIGQVTPLTVSYTYQGDMLTWTDTSASFSYSGSLTIAELTSNTLDVQYVQYVRLLPENTTTRRVTGGQYTR</sequence>
<proteinExistence type="predicted"/>